<dbReference type="EC" id="2.1.2.2" evidence="4"/>
<sequence length="216" mass="23198">MTYGNEGAARALSSSPLKVAVFASGNGSNFQALAEAVRAGRIRAEIDLVVCDKPSAYVLERARSLGVDTYVFAPRDYASREAYEAEIVRELQRRGIGLVVMAGYMRLVTSTLIEPYDGRIINIHPALLPAFPGVDGIGQAIRYGVKVAGATVHFVDGGMDTGPIIAQQAVEVLDDDTPETLGAKIHRAEYELLPRVVGWIAGGKVRLDGRKVTITN</sequence>
<comment type="similarity">
    <text evidence="4">Belongs to the GART family.</text>
</comment>
<dbReference type="GO" id="GO:0004644">
    <property type="term" value="F:phosphoribosylglycinamide formyltransferase activity"/>
    <property type="evidence" value="ECO:0007669"/>
    <property type="project" value="UniProtKB-EC"/>
</dbReference>
<gene>
    <name evidence="4 6" type="primary">purN</name>
    <name evidence="6" type="ORF">ACFO3S_10200</name>
</gene>
<dbReference type="SUPFAM" id="SSF53328">
    <property type="entry name" value="Formyltransferase"/>
    <property type="match status" value="1"/>
</dbReference>
<comment type="catalytic activity">
    <reaction evidence="4">
        <text>N(1)-(5-phospho-beta-D-ribosyl)glycinamide + (6R)-10-formyltetrahydrofolate = N(2)-formyl-N(1)-(5-phospho-beta-D-ribosyl)glycinamide + (6S)-5,6,7,8-tetrahydrofolate + H(+)</text>
        <dbReference type="Rhea" id="RHEA:15053"/>
        <dbReference type="ChEBI" id="CHEBI:15378"/>
        <dbReference type="ChEBI" id="CHEBI:57453"/>
        <dbReference type="ChEBI" id="CHEBI:143788"/>
        <dbReference type="ChEBI" id="CHEBI:147286"/>
        <dbReference type="ChEBI" id="CHEBI:195366"/>
        <dbReference type="EC" id="2.1.2.2"/>
    </reaction>
</comment>
<name>A0ABV9FCY1_9BACL</name>
<reference evidence="7" key="1">
    <citation type="journal article" date="2019" name="Int. J. Syst. Evol. Microbiol.">
        <title>The Global Catalogue of Microorganisms (GCM) 10K type strain sequencing project: providing services to taxonomists for standard genome sequencing and annotation.</title>
        <authorList>
            <consortium name="The Broad Institute Genomics Platform"/>
            <consortium name="The Broad Institute Genome Sequencing Center for Infectious Disease"/>
            <person name="Wu L."/>
            <person name="Ma J."/>
        </authorList>
    </citation>
    <scope>NUCLEOTIDE SEQUENCE [LARGE SCALE GENOMIC DNA]</scope>
    <source>
        <strain evidence="7">CCUG 49571</strain>
    </source>
</reference>
<evidence type="ECO:0000313" key="7">
    <source>
        <dbReference type="Proteomes" id="UP001596028"/>
    </source>
</evidence>
<dbReference type="HAMAP" id="MF_01930">
    <property type="entry name" value="PurN"/>
    <property type="match status" value="1"/>
</dbReference>
<feature type="binding site" evidence="4">
    <location>
        <position position="122"/>
    </location>
    <ligand>
        <name>(6R)-10-formyltetrahydrofolate</name>
        <dbReference type="ChEBI" id="CHEBI:195366"/>
    </ligand>
</feature>
<comment type="caution">
    <text evidence="6">The sequence shown here is derived from an EMBL/GenBank/DDBJ whole genome shotgun (WGS) entry which is preliminary data.</text>
</comment>
<dbReference type="PANTHER" id="PTHR43369">
    <property type="entry name" value="PHOSPHORIBOSYLGLYCINAMIDE FORMYLTRANSFERASE"/>
    <property type="match status" value="1"/>
</dbReference>
<evidence type="ECO:0000259" key="5">
    <source>
        <dbReference type="Pfam" id="PF00551"/>
    </source>
</evidence>
<dbReference type="Pfam" id="PF00551">
    <property type="entry name" value="Formyl_trans_N"/>
    <property type="match status" value="1"/>
</dbReference>
<dbReference type="CDD" id="cd08645">
    <property type="entry name" value="FMT_core_GART"/>
    <property type="match status" value="1"/>
</dbReference>
<feature type="domain" description="Formyl transferase N-terminal" evidence="5">
    <location>
        <begin position="18"/>
        <end position="197"/>
    </location>
</feature>
<dbReference type="Gene3D" id="3.40.50.170">
    <property type="entry name" value="Formyl transferase, N-terminal domain"/>
    <property type="match status" value="1"/>
</dbReference>
<feature type="active site" description="Proton donor" evidence="4">
    <location>
        <position position="124"/>
    </location>
</feature>
<keyword evidence="7" id="KW-1185">Reference proteome</keyword>
<keyword evidence="2 4" id="KW-0808">Transferase</keyword>
<dbReference type="Proteomes" id="UP001596028">
    <property type="component" value="Unassembled WGS sequence"/>
</dbReference>
<proteinExistence type="inferred from homology"/>
<evidence type="ECO:0000256" key="1">
    <source>
        <dbReference type="ARBA" id="ARBA00005054"/>
    </source>
</evidence>
<feature type="site" description="Raises pKa of active site His" evidence="4">
    <location>
        <position position="160"/>
    </location>
</feature>
<evidence type="ECO:0000313" key="6">
    <source>
        <dbReference type="EMBL" id="MFC4598606.1"/>
    </source>
</evidence>
<dbReference type="RefSeq" id="WP_378095022.1">
    <property type="nucleotide sequence ID" value="NZ_JBHSEP010000005.1"/>
</dbReference>
<feature type="binding site" evidence="4">
    <location>
        <position position="80"/>
    </location>
    <ligand>
        <name>(6R)-10-formyltetrahydrofolate</name>
        <dbReference type="ChEBI" id="CHEBI:195366"/>
    </ligand>
</feature>
<dbReference type="PANTHER" id="PTHR43369:SF2">
    <property type="entry name" value="PHOSPHORIBOSYLGLYCINAMIDE FORMYLTRANSFERASE"/>
    <property type="match status" value="1"/>
</dbReference>
<protein>
    <recommendedName>
        <fullName evidence="4">Phosphoribosylglycinamide formyltransferase</fullName>
        <ecNumber evidence="4">2.1.2.2</ecNumber>
    </recommendedName>
    <alternativeName>
        <fullName evidence="4">5'-phosphoribosylglycinamide transformylase</fullName>
    </alternativeName>
    <alternativeName>
        <fullName evidence="4">GAR transformylase</fullName>
        <shortName evidence="4">GART</shortName>
    </alternativeName>
</protein>
<dbReference type="EMBL" id="JBHSEP010000005">
    <property type="protein sequence ID" value="MFC4598606.1"/>
    <property type="molecule type" value="Genomic_DNA"/>
</dbReference>
<comment type="function">
    <text evidence="4">Catalyzes the transfer of a formyl group from 10-formyltetrahydrofolate to 5-phospho-ribosyl-glycinamide (GAR), producing 5-phospho-ribosyl-N-formylglycinamide (FGAR) and tetrahydrofolate.</text>
</comment>
<evidence type="ECO:0000256" key="3">
    <source>
        <dbReference type="ARBA" id="ARBA00022755"/>
    </source>
</evidence>
<evidence type="ECO:0000256" key="2">
    <source>
        <dbReference type="ARBA" id="ARBA00022679"/>
    </source>
</evidence>
<feature type="binding site" evidence="4">
    <location>
        <begin position="105"/>
        <end position="108"/>
    </location>
    <ligand>
        <name>(6R)-10-formyltetrahydrofolate</name>
        <dbReference type="ChEBI" id="CHEBI:195366"/>
    </ligand>
</feature>
<dbReference type="InterPro" id="IPR036477">
    <property type="entry name" value="Formyl_transf_N_sf"/>
</dbReference>
<dbReference type="NCBIfam" id="TIGR00639">
    <property type="entry name" value="PurN"/>
    <property type="match status" value="1"/>
</dbReference>
<dbReference type="InterPro" id="IPR002376">
    <property type="entry name" value="Formyl_transf_N"/>
</dbReference>
<organism evidence="6 7">
    <name type="scientific">Cohnella hongkongensis</name>
    <dbReference type="NCBI Taxonomy" id="178337"/>
    <lineage>
        <taxon>Bacteria</taxon>
        <taxon>Bacillati</taxon>
        <taxon>Bacillota</taxon>
        <taxon>Bacilli</taxon>
        <taxon>Bacillales</taxon>
        <taxon>Paenibacillaceae</taxon>
        <taxon>Cohnella</taxon>
    </lineage>
</organism>
<comment type="pathway">
    <text evidence="1 4">Purine metabolism; IMP biosynthesis via de novo pathway; N(2)-formyl-N(1)-(5-phospho-D-ribosyl)glycinamide from N(1)-(5-phospho-D-ribosyl)glycinamide (10-formyl THF route): step 1/1.</text>
</comment>
<evidence type="ECO:0000256" key="4">
    <source>
        <dbReference type="HAMAP-Rule" id="MF_01930"/>
    </source>
</evidence>
<keyword evidence="3 4" id="KW-0658">Purine biosynthesis</keyword>
<dbReference type="InterPro" id="IPR004607">
    <property type="entry name" value="GART"/>
</dbReference>
<accession>A0ABV9FCY1</accession>
<feature type="binding site" evidence="4">
    <location>
        <begin position="27"/>
        <end position="29"/>
    </location>
    <ligand>
        <name>N(1)-(5-phospho-beta-D-ribosyl)glycinamide</name>
        <dbReference type="ChEBI" id="CHEBI:143788"/>
    </ligand>
</feature>